<dbReference type="Gene3D" id="3.40.50.10140">
    <property type="entry name" value="Toll/interleukin-1 receptor homology (TIR) domain"/>
    <property type="match status" value="1"/>
</dbReference>
<dbReference type="RefSeq" id="WP_106930931.1">
    <property type="nucleotide sequence ID" value="NZ_CABMMU010000040.1"/>
</dbReference>
<dbReference type="InterPro" id="IPR035897">
    <property type="entry name" value="Toll_tir_struct_dom_sf"/>
</dbReference>
<dbReference type="EMBL" id="PYHO01000040">
    <property type="protein sequence ID" value="PSR44229.1"/>
    <property type="molecule type" value="Genomic_DNA"/>
</dbReference>
<comment type="caution">
    <text evidence="1">The sequence shown here is derived from an EMBL/GenBank/DDBJ whole genome shotgun (WGS) entry which is preliminary data.</text>
</comment>
<evidence type="ECO:0000313" key="2">
    <source>
        <dbReference type="Proteomes" id="UP000240892"/>
    </source>
</evidence>
<name>A0A2T2XVB5_9ENTR</name>
<evidence type="ECO:0008006" key="3">
    <source>
        <dbReference type="Google" id="ProtNLM"/>
    </source>
</evidence>
<dbReference type="AlphaFoldDB" id="A0A2T2XVB5"/>
<reference evidence="1 2" key="1">
    <citation type="submission" date="2018-03" db="EMBL/GenBank/DDBJ databases">
        <title>First report of an OXA-48+CTX-M-M-producing Kluyvera ascorbata clone recovered from patients admitted in a University Hospital in Madrid, Spain.</title>
        <authorList>
            <person name="Hernandez-Garcia M."/>
            <person name="Leon-Sampedro R."/>
            <person name="Perez-Viso B."/>
            <person name="Morosini M.I."/>
            <person name="Lopez-Fresnena N."/>
            <person name="Coque T.M."/>
            <person name="Bonten M."/>
            <person name="Malhotra-Kumar S."/>
            <person name="Ruiz-Garbajosa P."/>
            <person name="Canton R."/>
        </authorList>
    </citation>
    <scope>NUCLEOTIDE SEQUENCE [LARGE SCALE GENOMIC DNA]</scope>
    <source>
        <strain evidence="1 2">KA2</strain>
    </source>
</reference>
<proteinExistence type="predicted"/>
<protein>
    <recommendedName>
        <fullName evidence="3">Toll/interleukin-1 receptor domain-containing protein</fullName>
    </recommendedName>
</protein>
<dbReference type="Proteomes" id="UP000240892">
    <property type="component" value="Unassembled WGS sequence"/>
</dbReference>
<keyword evidence="2" id="KW-1185">Reference proteome</keyword>
<evidence type="ECO:0000313" key="1">
    <source>
        <dbReference type="EMBL" id="PSR44229.1"/>
    </source>
</evidence>
<sequence>MYKAYSLRVDDDAFDGYLRHGETIKRANNLAAKSGLDAFFDGDGSLVATKIMEDWFPEIKANVFISHSHKDEELAIKLAGWLKNRLGISSFIDSCVWGYSPELLKKLDTRFCLKESGHYDYDKRNITNGHVNMILATSLTKMIDQCECIIFLNTPNSISCKGSIESYGTESPWIYAEIEATRLLRVNEPKRGVLVKASMEGRDFSMDESISVKYDLNLKHLHLLRDRHIRALHNCGRTGTDALDFLYSSI</sequence>
<organism evidence="1 2">
    <name type="scientific">Kluyvera genomosp. 2</name>
    <dbReference type="NCBI Taxonomy" id="2774054"/>
    <lineage>
        <taxon>Bacteria</taxon>
        <taxon>Pseudomonadati</taxon>
        <taxon>Pseudomonadota</taxon>
        <taxon>Gammaproteobacteria</taxon>
        <taxon>Enterobacterales</taxon>
        <taxon>Enterobacteriaceae</taxon>
        <taxon>Kluyvera</taxon>
    </lineage>
</organism>
<accession>A0A2T2XVB5</accession>
<gene>
    <name evidence="1" type="ORF">C8256_24345</name>
</gene>